<dbReference type="RefSeq" id="WP_323357352.1">
    <property type="nucleotide sequence ID" value="NZ_JAYGHY010000046.1"/>
</dbReference>
<comment type="caution">
    <text evidence="1">The sequence shown here is derived from an EMBL/GenBank/DDBJ whole genome shotgun (WGS) entry which is preliminary data.</text>
</comment>
<keyword evidence="2" id="KW-1185">Reference proteome</keyword>
<dbReference type="EMBL" id="JAYGHY010000046">
    <property type="protein sequence ID" value="MEA5443353.1"/>
    <property type="molecule type" value="Genomic_DNA"/>
</dbReference>
<evidence type="ECO:0000313" key="2">
    <source>
        <dbReference type="Proteomes" id="UP001302329"/>
    </source>
</evidence>
<reference evidence="1 2" key="1">
    <citation type="submission" date="2023-12" db="EMBL/GenBank/DDBJ databases">
        <title>Baltic Sea Cyanobacteria.</title>
        <authorList>
            <person name="Delbaje E."/>
            <person name="Fewer D.P."/>
            <person name="Shishido T.K."/>
        </authorList>
    </citation>
    <scope>NUCLEOTIDE SEQUENCE [LARGE SCALE GENOMIC DNA]</scope>
    <source>
        <strain evidence="1 2">UHCC 0281</strain>
    </source>
</reference>
<proteinExistence type="predicted"/>
<protein>
    <submittedName>
        <fullName evidence="1">Uncharacterized protein</fullName>
    </submittedName>
</protein>
<sequence>MTRPRYLWHLDPDGWPLERIDTITGEHVPVILGGAEGQDHHLGGSRPIACCYSRVVGVVSARPRQW</sequence>
<gene>
    <name evidence="1" type="ORF">VB739_12380</name>
</gene>
<name>A0ABU5SXW3_9CYAN</name>
<evidence type="ECO:0000313" key="1">
    <source>
        <dbReference type="EMBL" id="MEA5443353.1"/>
    </source>
</evidence>
<organism evidence="1 2">
    <name type="scientific">Cyanobium gracile UHCC 0281</name>
    <dbReference type="NCBI Taxonomy" id="3110309"/>
    <lineage>
        <taxon>Bacteria</taxon>
        <taxon>Bacillati</taxon>
        <taxon>Cyanobacteriota</taxon>
        <taxon>Cyanophyceae</taxon>
        <taxon>Synechococcales</taxon>
        <taxon>Prochlorococcaceae</taxon>
        <taxon>Cyanobium</taxon>
    </lineage>
</organism>
<accession>A0ABU5SXW3</accession>
<dbReference type="Proteomes" id="UP001302329">
    <property type="component" value="Unassembled WGS sequence"/>
</dbReference>